<evidence type="ECO:0000256" key="4">
    <source>
        <dbReference type="SAM" id="MobiDB-lite"/>
    </source>
</evidence>
<evidence type="ECO:0000256" key="2">
    <source>
        <dbReference type="ARBA" id="ARBA00022664"/>
    </source>
</evidence>
<feature type="region of interest" description="Disordered" evidence="4">
    <location>
        <begin position="34"/>
        <end position="54"/>
    </location>
</feature>
<name>A0A250WZ48_9CHLO</name>
<feature type="compositionally biased region" description="Acidic residues" evidence="4">
    <location>
        <begin position="114"/>
        <end position="138"/>
    </location>
</feature>
<dbReference type="OrthoDB" id="30179at2759"/>
<keyword evidence="2" id="KW-0507">mRNA processing</keyword>
<dbReference type="EMBL" id="BEGY01000014">
    <property type="protein sequence ID" value="GAX75780.1"/>
    <property type="molecule type" value="Genomic_DNA"/>
</dbReference>
<dbReference type="PANTHER" id="PTHR12718:SF2">
    <property type="entry name" value="SPLICEOSOME-ASSOCIATED PROTEIN CWC15 HOMOLOG"/>
    <property type="match status" value="1"/>
</dbReference>
<dbReference type="PANTHER" id="PTHR12718">
    <property type="entry name" value="CELL CYCLE CONTROL PROTEIN CWF15"/>
    <property type="match status" value="1"/>
</dbReference>
<evidence type="ECO:0000256" key="3">
    <source>
        <dbReference type="ARBA" id="ARBA00023187"/>
    </source>
</evidence>
<evidence type="ECO:0000313" key="5">
    <source>
        <dbReference type="EMBL" id="GAX75780.1"/>
    </source>
</evidence>
<dbReference type="Proteomes" id="UP000232323">
    <property type="component" value="Unassembled WGS sequence"/>
</dbReference>
<evidence type="ECO:0000313" key="6">
    <source>
        <dbReference type="Proteomes" id="UP000232323"/>
    </source>
</evidence>
<feature type="region of interest" description="Disordered" evidence="4">
    <location>
        <begin position="94"/>
        <end position="170"/>
    </location>
</feature>
<accession>A0A250WZ48</accession>
<keyword evidence="6" id="KW-1185">Reference proteome</keyword>
<dbReference type="AlphaFoldDB" id="A0A250WZ48"/>
<proteinExistence type="inferred from homology"/>
<comment type="caution">
    <text evidence="5">The sequence shown here is derived from an EMBL/GenBank/DDBJ whole genome shotgun (WGS) entry which is preliminary data.</text>
</comment>
<keyword evidence="3" id="KW-0508">mRNA splicing</keyword>
<evidence type="ECO:0000256" key="1">
    <source>
        <dbReference type="ARBA" id="ARBA00006644"/>
    </source>
</evidence>
<feature type="region of interest" description="Disordered" evidence="4">
    <location>
        <begin position="1"/>
        <end position="22"/>
    </location>
</feature>
<feature type="compositionally biased region" description="Basic and acidic residues" evidence="4">
    <location>
        <begin position="139"/>
        <end position="170"/>
    </location>
</feature>
<sequence>MSTAHRPTWAPAKGGEEQGGARWFKPSIQTSVKNAPAHTKLKFRQDGQGKTSEIANKEELRIALEEKERKHLAKTKGINFEEERKKDLLLLEQGAGNLGGGKAPKALIPKAIDADDEDEPESESSSDDDDDEDDEEELMRELERIKKERAEEAAKKAAEEAARITKEKEKELMTGNPLVAILGQEANFAIKRRWDEDVVFKNQARGEAKQQKRFINDTIRNDFHQRFLKKYVR</sequence>
<gene>
    <name evidence="5" type="ORF">CEUSTIGMA_g3223.t1</name>
</gene>
<dbReference type="Pfam" id="PF04889">
    <property type="entry name" value="Cwf_Cwc_15"/>
    <property type="match status" value="1"/>
</dbReference>
<organism evidence="5 6">
    <name type="scientific">Chlamydomonas eustigma</name>
    <dbReference type="NCBI Taxonomy" id="1157962"/>
    <lineage>
        <taxon>Eukaryota</taxon>
        <taxon>Viridiplantae</taxon>
        <taxon>Chlorophyta</taxon>
        <taxon>core chlorophytes</taxon>
        <taxon>Chlorophyceae</taxon>
        <taxon>CS clade</taxon>
        <taxon>Chlamydomonadales</taxon>
        <taxon>Chlamydomonadaceae</taxon>
        <taxon>Chlamydomonas</taxon>
    </lineage>
</organism>
<dbReference type="GO" id="GO:0045292">
    <property type="term" value="P:mRNA cis splicing, via spliceosome"/>
    <property type="evidence" value="ECO:0007669"/>
    <property type="project" value="TreeGrafter"/>
</dbReference>
<evidence type="ECO:0008006" key="7">
    <source>
        <dbReference type="Google" id="ProtNLM"/>
    </source>
</evidence>
<protein>
    <recommendedName>
        <fullName evidence="7">Cwf15/Cwc15 cell cycle control protein</fullName>
    </recommendedName>
</protein>
<comment type="similarity">
    <text evidence="1">Belongs to the CWC15 family.</text>
</comment>
<dbReference type="GO" id="GO:0071013">
    <property type="term" value="C:catalytic step 2 spliceosome"/>
    <property type="evidence" value="ECO:0007669"/>
    <property type="project" value="TreeGrafter"/>
</dbReference>
<reference evidence="5 6" key="1">
    <citation type="submission" date="2017-08" db="EMBL/GenBank/DDBJ databases">
        <title>Acidophilic green algal genome provides insights into adaptation to an acidic environment.</title>
        <authorList>
            <person name="Hirooka S."/>
            <person name="Hirose Y."/>
            <person name="Kanesaki Y."/>
            <person name="Higuchi S."/>
            <person name="Fujiwara T."/>
            <person name="Onuma R."/>
            <person name="Era A."/>
            <person name="Ohbayashi R."/>
            <person name="Uzuka A."/>
            <person name="Nozaki H."/>
            <person name="Yoshikawa H."/>
            <person name="Miyagishima S.Y."/>
        </authorList>
    </citation>
    <scope>NUCLEOTIDE SEQUENCE [LARGE SCALE GENOMIC DNA]</scope>
    <source>
        <strain evidence="5 6">NIES-2499</strain>
    </source>
</reference>
<dbReference type="STRING" id="1157962.A0A250WZ48"/>
<dbReference type="GO" id="GO:0003723">
    <property type="term" value="F:RNA binding"/>
    <property type="evidence" value="ECO:0007669"/>
    <property type="project" value="TreeGrafter"/>
</dbReference>
<dbReference type="InterPro" id="IPR006973">
    <property type="entry name" value="Cwf_Cwc_15"/>
</dbReference>